<dbReference type="RefSeq" id="WP_068451728.1">
    <property type="nucleotide sequence ID" value="NZ_CP150660.1"/>
</dbReference>
<keyword evidence="2" id="KW-1185">Reference proteome</keyword>
<protein>
    <submittedName>
        <fullName evidence="1">Uncharacterized protein</fullName>
    </submittedName>
</protein>
<dbReference type="NCBIfam" id="NF047539">
    <property type="entry name" value="XAC2610_fam"/>
    <property type="match status" value="1"/>
</dbReference>
<comment type="caution">
    <text evidence="1">The sequence shown here is derived from an EMBL/GenBank/DDBJ whole genome shotgun (WGS) entry which is preliminary data.</text>
</comment>
<name>A0A176T605_9FLAO</name>
<dbReference type="STRING" id="1333662.LPB303_14540"/>
<gene>
    <name evidence="1" type="ORF">LPB303_14540</name>
</gene>
<evidence type="ECO:0000313" key="2">
    <source>
        <dbReference type="Proteomes" id="UP000076923"/>
    </source>
</evidence>
<accession>A0A176T605</accession>
<sequence>MKKHLLSIVILITTINYAQLKPLKDADLFTKEVTKNTSFKVDKFEFKIEWKDKLSHSPNLGYLGGIESLKIYSKGRLINDFISIEDEVGLQKFIIDFYDFNLDGTIDFRIRRECGGSCYYSYYLSNIKLNKFENPKEWDYIRVRALDFKNKLLADQVVSVNEGAYVYKVKGNRLIKQLKEK</sequence>
<reference evidence="1 2" key="1">
    <citation type="submission" date="2016-02" db="EMBL/GenBank/DDBJ databases">
        <title>Draft genome sequence of Polaribacter atrinae KACC17473.</title>
        <authorList>
            <person name="Shin S.-K."/>
            <person name="Yi H."/>
        </authorList>
    </citation>
    <scope>NUCLEOTIDE SEQUENCE [LARGE SCALE GENOMIC DNA]</scope>
    <source>
        <strain evidence="1 2">KACC 17473</strain>
    </source>
</reference>
<dbReference type="InterPro" id="IPR058087">
    <property type="entry name" value="XAC2610_dom"/>
</dbReference>
<evidence type="ECO:0000313" key="1">
    <source>
        <dbReference type="EMBL" id="OAD42856.1"/>
    </source>
</evidence>
<dbReference type="EMBL" id="LVWE01000058">
    <property type="protein sequence ID" value="OAD42856.1"/>
    <property type="molecule type" value="Genomic_DNA"/>
</dbReference>
<organism evidence="1 2">
    <name type="scientific">Polaribacter atrinae</name>
    <dbReference type="NCBI Taxonomy" id="1333662"/>
    <lineage>
        <taxon>Bacteria</taxon>
        <taxon>Pseudomonadati</taxon>
        <taxon>Bacteroidota</taxon>
        <taxon>Flavobacteriia</taxon>
        <taxon>Flavobacteriales</taxon>
        <taxon>Flavobacteriaceae</taxon>
    </lineage>
</organism>
<dbReference type="Proteomes" id="UP000076923">
    <property type="component" value="Unassembled WGS sequence"/>
</dbReference>
<proteinExistence type="predicted"/>
<dbReference type="AlphaFoldDB" id="A0A176T605"/>
<dbReference type="OrthoDB" id="1200912at2"/>